<dbReference type="InterPro" id="IPR045865">
    <property type="entry name" value="ACT-like_dom_sf"/>
</dbReference>
<gene>
    <name evidence="3" type="ORF">ABB37_02694</name>
</gene>
<feature type="domain" description="DUF2241" evidence="1">
    <location>
        <begin position="2"/>
        <end position="65"/>
    </location>
</feature>
<protein>
    <submittedName>
        <fullName evidence="3">Acetyltransferase</fullName>
    </submittedName>
</protein>
<dbReference type="PANTHER" id="PTHR39199">
    <property type="entry name" value="BLR5128 PROTEIN"/>
    <property type="match status" value="1"/>
</dbReference>
<dbReference type="GO" id="GO:0016740">
    <property type="term" value="F:transferase activity"/>
    <property type="evidence" value="ECO:0007669"/>
    <property type="project" value="UniProtKB-KW"/>
</dbReference>
<sequence>MSGTLDLYELLEGMQPELDEGASYIFLTVPHDLAKRNTASIGEIVANHAIATFNEEEGLTVVVKSTFLQEHVLLAQEGGKLLGEDLKSFWKAFAEKEELPLMGHITMRIHSSLSAVGFTAAFSRALTETGISCNVFAGYYHDHLFVPAAAQSKAMTVLTALTKKSNKAQ</sequence>
<dbReference type="PANTHER" id="PTHR39199:SF1">
    <property type="entry name" value="BLR5128 PROTEIN"/>
    <property type="match status" value="1"/>
</dbReference>
<evidence type="ECO:0000313" key="3">
    <source>
        <dbReference type="EMBL" id="KPA82948.1"/>
    </source>
</evidence>
<evidence type="ECO:0000313" key="4">
    <source>
        <dbReference type="Proteomes" id="UP000037923"/>
    </source>
</evidence>
<dbReference type="Gene3D" id="3.30.2130.10">
    <property type="entry name" value="VC0802-like"/>
    <property type="match status" value="1"/>
</dbReference>
<dbReference type="AlphaFoldDB" id="A0A0N0DXG2"/>
<feature type="domain" description="CASTOR ACT" evidence="2">
    <location>
        <begin position="105"/>
        <end position="159"/>
    </location>
</feature>
<dbReference type="InterPro" id="IPR027795">
    <property type="entry name" value="CASTOR_ACT_dom"/>
</dbReference>
<dbReference type="InterPro" id="IPR018717">
    <property type="entry name" value="DUF2241"/>
</dbReference>
<name>A0A0N0DXG2_LEPPY</name>
<dbReference type="EMBL" id="LGTL01000004">
    <property type="protein sequence ID" value="KPA82948.1"/>
    <property type="molecule type" value="Genomic_DNA"/>
</dbReference>
<proteinExistence type="predicted"/>
<dbReference type="OrthoDB" id="10064407at2759"/>
<evidence type="ECO:0000259" key="2">
    <source>
        <dbReference type="Pfam" id="PF13840"/>
    </source>
</evidence>
<accession>A0A0N0DXG2</accession>
<keyword evidence="3" id="KW-0808">Transferase</keyword>
<comment type="caution">
    <text evidence="3">The sequence shown here is derived from an EMBL/GenBank/DDBJ whole genome shotgun (WGS) entry which is preliminary data.</text>
</comment>
<dbReference type="Proteomes" id="UP000037923">
    <property type="component" value="Unassembled WGS sequence"/>
</dbReference>
<keyword evidence="4" id="KW-1185">Reference proteome</keyword>
<dbReference type="Pfam" id="PF13840">
    <property type="entry name" value="ACT_7"/>
    <property type="match status" value="1"/>
</dbReference>
<dbReference type="OMA" id="HITMRIH"/>
<dbReference type="RefSeq" id="XP_015661387.1">
    <property type="nucleotide sequence ID" value="XM_015799785.1"/>
</dbReference>
<reference evidence="3 4" key="1">
    <citation type="submission" date="2015-07" db="EMBL/GenBank/DDBJ databases">
        <title>High-quality genome of monoxenous trypanosomatid Leptomonas pyrrhocoris.</title>
        <authorList>
            <person name="Flegontov P."/>
            <person name="Butenko A."/>
            <person name="Firsov S."/>
            <person name="Vlcek C."/>
            <person name="Logacheva M.D."/>
            <person name="Field M."/>
            <person name="Filatov D."/>
            <person name="Flegontova O."/>
            <person name="Gerasimov E."/>
            <person name="Jackson A.P."/>
            <person name="Kelly S."/>
            <person name="Opperdoes F."/>
            <person name="O'Reilly A."/>
            <person name="Votypka J."/>
            <person name="Yurchenko V."/>
            <person name="Lukes J."/>
        </authorList>
    </citation>
    <scope>NUCLEOTIDE SEQUENCE [LARGE SCALE GENOMIC DNA]</scope>
    <source>
        <strain evidence="3">H10</strain>
    </source>
</reference>
<dbReference type="SUPFAM" id="SSF55021">
    <property type="entry name" value="ACT-like"/>
    <property type="match status" value="2"/>
</dbReference>
<dbReference type="VEuPathDB" id="TriTrypDB:LpyrH10_04_2440"/>
<organism evidence="3 4">
    <name type="scientific">Leptomonas pyrrhocoris</name>
    <name type="common">Firebug parasite</name>
    <dbReference type="NCBI Taxonomy" id="157538"/>
    <lineage>
        <taxon>Eukaryota</taxon>
        <taxon>Discoba</taxon>
        <taxon>Euglenozoa</taxon>
        <taxon>Kinetoplastea</taxon>
        <taxon>Metakinetoplastina</taxon>
        <taxon>Trypanosomatida</taxon>
        <taxon>Trypanosomatidae</taxon>
        <taxon>Leishmaniinae</taxon>
        <taxon>Leptomonas</taxon>
    </lineage>
</organism>
<dbReference type="Pfam" id="PF10000">
    <property type="entry name" value="ACT_3"/>
    <property type="match status" value="1"/>
</dbReference>
<evidence type="ECO:0000259" key="1">
    <source>
        <dbReference type="Pfam" id="PF10000"/>
    </source>
</evidence>
<dbReference type="GeneID" id="26902985"/>